<evidence type="ECO:0000256" key="1">
    <source>
        <dbReference type="ARBA" id="ARBA00023015"/>
    </source>
</evidence>
<dbReference type="InterPro" id="IPR020449">
    <property type="entry name" value="Tscrpt_reg_AraC-type_HTH"/>
</dbReference>
<proteinExistence type="predicted"/>
<dbReference type="SUPFAM" id="SSF46689">
    <property type="entry name" value="Homeodomain-like"/>
    <property type="match status" value="2"/>
</dbReference>
<comment type="caution">
    <text evidence="5">The sequence shown here is derived from an EMBL/GenBank/DDBJ whole genome shotgun (WGS) entry which is preliminary data.</text>
</comment>
<dbReference type="PROSITE" id="PS00041">
    <property type="entry name" value="HTH_ARAC_FAMILY_1"/>
    <property type="match status" value="1"/>
</dbReference>
<protein>
    <submittedName>
        <fullName evidence="5">Helix-turn-helix domain-containing protein</fullName>
    </submittedName>
</protein>
<dbReference type="InterPro" id="IPR009057">
    <property type="entry name" value="Homeodomain-like_sf"/>
</dbReference>
<gene>
    <name evidence="5" type="ORF">ABR189_21015</name>
</gene>
<keyword evidence="2" id="KW-0238">DNA-binding</keyword>
<dbReference type="PROSITE" id="PS01124">
    <property type="entry name" value="HTH_ARAC_FAMILY_2"/>
    <property type="match status" value="1"/>
</dbReference>
<feature type="domain" description="HTH araC/xylS-type" evidence="4">
    <location>
        <begin position="196"/>
        <end position="294"/>
    </location>
</feature>
<dbReference type="SMART" id="SM00342">
    <property type="entry name" value="HTH_ARAC"/>
    <property type="match status" value="1"/>
</dbReference>
<dbReference type="PANTHER" id="PTHR43280:SF30">
    <property type="entry name" value="MMSAB OPERON REGULATORY PROTEIN"/>
    <property type="match status" value="1"/>
</dbReference>
<keyword evidence="3" id="KW-0804">Transcription</keyword>
<keyword evidence="6" id="KW-1185">Reference proteome</keyword>
<dbReference type="SUPFAM" id="SSF51215">
    <property type="entry name" value="Regulatory protein AraC"/>
    <property type="match status" value="1"/>
</dbReference>
<dbReference type="Gene3D" id="2.60.120.280">
    <property type="entry name" value="Regulatory protein AraC"/>
    <property type="match status" value="1"/>
</dbReference>
<dbReference type="RefSeq" id="WP_354662445.1">
    <property type="nucleotide sequence ID" value="NZ_JBEXAC010000002.1"/>
</dbReference>
<name>A0ABV2TA31_9BACT</name>
<dbReference type="PANTHER" id="PTHR43280">
    <property type="entry name" value="ARAC-FAMILY TRANSCRIPTIONAL REGULATOR"/>
    <property type="match status" value="1"/>
</dbReference>
<dbReference type="InterPro" id="IPR018060">
    <property type="entry name" value="HTH_AraC"/>
</dbReference>
<evidence type="ECO:0000256" key="3">
    <source>
        <dbReference type="ARBA" id="ARBA00023163"/>
    </source>
</evidence>
<dbReference type="InterPro" id="IPR037923">
    <property type="entry name" value="HTH-like"/>
</dbReference>
<evidence type="ECO:0000313" key="6">
    <source>
        <dbReference type="Proteomes" id="UP001549749"/>
    </source>
</evidence>
<evidence type="ECO:0000256" key="2">
    <source>
        <dbReference type="ARBA" id="ARBA00023125"/>
    </source>
</evidence>
<dbReference type="PRINTS" id="PR00032">
    <property type="entry name" value="HTHARAC"/>
</dbReference>
<dbReference type="InterPro" id="IPR003313">
    <property type="entry name" value="AraC-bd"/>
</dbReference>
<dbReference type="EMBL" id="JBEXAC010000002">
    <property type="protein sequence ID" value="MET6999884.1"/>
    <property type="molecule type" value="Genomic_DNA"/>
</dbReference>
<dbReference type="CDD" id="cd06986">
    <property type="entry name" value="cupin_MmsR-like_N"/>
    <property type="match status" value="1"/>
</dbReference>
<evidence type="ECO:0000313" key="5">
    <source>
        <dbReference type="EMBL" id="MET6999884.1"/>
    </source>
</evidence>
<sequence length="297" mass="34956">MAREVYKKRDGFTGQKAISLPAIIKKDETDPILQNLMITDIGYYPNAHDHYRARVKGIDQHIFIYCVDGNGWCKMGGKEYQIRNDEYLIVPADTPHTYAADKDAPWTIYWIHFKGSFSLAIVQELLERLEKKSNYIRYSEKRIKIFDELFDNLERGTAKQNLAFISLGLGYFLSSFLYQECFNLNETNQVRDNPIELSISYMKQKVEMLLTLKELAETANLSPSHYSYLFKQHTGYSPIEYFNRLKIQKACEWLQFTEMNINEISYKLGIDDGFYFSRLFKKTMGVSPKHYRQKWNP</sequence>
<evidence type="ECO:0000259" key="4">
    <source>
        <dbReference type="PROSITE" id="PS01124"/>
    </source>
</evidence>
<organism evidence="5 6">
    <name type="scientific">Chitinophaga defluvii</name>
    <dbReference type="NCBI Taxonomy" id="3163343"/>
    <lineage>
        <taxon>Bacteria</taxon>
        <taxon>Pseudomonadati</taxon>
        <taxon>Bacteroidota</taxon>
        <taxon>Chitinophagia</taxon>
        <taxon>Chitinophagales</taxon>
        <taxon>Chitinophagaceae</taxon>
        <taxon>Chitinophaga</taxon>
    </lineage>
</organism>
<dbReference type="Pfam" id="PF12833">
    <property type="entry name" value="HTH_18"/>
    <property type="match status" value="1"/>
</dbReference>
<dbReference type="Pfam" id="PF02311">
    <property type="entry name" value="AraC_binding"/>
    <property type="match status" value="1"/>
</dbReference>
<keyword evidence="1" id="KW-0805">Transcription regulation</keyword>
<accession>A0ABV2TA31</accession>
<dbReference type="Proteomes" id="UP001549749">
    <property type="component" value="Unassembled WGS sequence"/>
</dbReference>
<reference evidence="5 6" key="1">
    <citation type="submission" date="2024-06" db="EMBL/GenBank/DDBJ databases">
        <title>Chitinophaga defluvii sp. nov., isolated from municipal sewage.</title>
        <authorList>
            <person name="Zhang L."/>
        </authorList>
    </citation>
    <scope>NUCLEOTIDE SEQUENCE [LARGE SCALE GENOMIC DNA]</scope>
    <source>
        <strain evidence="5 6">H8</strain>
    </source>
</reference>
<dbReference type="InterPro" id="IPR018062">
    <property type="entry name" value="HTH_AraC-typ_CS"/>
</dbReference>
<dbReference type="Gene3D" id="1.10.10.60">
    <property type="entry name" value="Homeodomain-like"/>
    <property type="match status" value="2"/>
</dbReference>